<proteinExistence type="inferred from homology"/>
<keyword evidence="11" id="KW-0963">Cytoplasm</keyword>
<evidence type="ECO:0000256" key="8">
    <source>
        <dbReference type="ARBA" id="ARBA00022840"/>
    </source>
</evidence>
<gene>
    <name evidence="11" type="primary">aroK</name>
    <name evidence="12" type="ORF">ACFO3A_06655</name>
</gene>
<reference evidence="13" key="1">
    <citation type="journal article" date="2019" name="Int. J. Syst. Evol. Microbiol.">
        <title>The Global Catalogue of Microorganisms (GCM) 10K type strain sequencing project: providing services to taxonomists for standard genome sequencing and annotation.</title>
        <authorList>
            <consortium name="The Broad Institute Genomics Platform"/>
            <consortium name="The Broad Institute Genome Sequencing Center for Infectious Disease"/>
            <person name="Wu L."/>
            <person name="Ma J."/>
        </authorList>
    </citation>
    <scope>NUCLEOTIDE SEQUENCE [LARGE SCALE GENOMIC DNA]</scope>
    <source>
        <strain evidence="13">JCM 11650</strain>
    </source>
</reference>
<evidence type="ECO:0000256" key="9">
    <source>
        <dbReference type="ARBA" id="ARBA00023141"/>
    </source>
</evidence>
<keyword evidence="4 11" id="KW-0028">Amino-acid biosynthesis</keyword>
<evidence type="ECO:0000313" key="13">
    <source>
        <dbReference type="Proteomes" id="UP001595967"/>
    </source>
</evidence>
<evidence type="ECO:0000256" key="4">
    <source>
        <dbReference type="ARBA" id="ARBA00022605"/>
    </source>
</evidence>
<evidence type="ECO:0000256" key="2">
    <source>
        <dbReference type="ARBA" id="ARBA00006997"/>
    </source>
</evidence>
<dbReference type="HAMAP" id="MF_00109">
    <property type="entry name" value="Shikimate_kinase"/>
    <property type="match status" value="1"/>
</dbReference>
<dbReference type="Gene3D" id="3.40.50.300">
    <property type="entry name" value="P-loop containing nucleotide triphosphate hydrolases"/>
    <property type="match status" value="1"/>
</dbReference>
<feature type="binding site" evidence="11">
    <location>
        <begin position="12"/>
        <end position="17"/>
    </location>
    <ligand>
        <name>ATP</name>
        <dbReference type="ChEBI" id="CHEBI:30616"/>
    </ligand>
</feature>
<feature type="binding site" evidence="11">
    <location>
        <position position="34"/>
    </location>
    <ligand>
        <name>substrate</name>
    </ligand>
</feature>
<comment type="subunit">
    <text evidence="11">Monomer.</text>
</comment>
<dbReference type="SUPFAM" id="SSF52540">
    <property type="entry name" value="P-loop containing nucleoside triphosphate hydrolases"/>
    <property type="match status" value="1"/>
</dbReference>
<dbReference type="InterPro" id="IPR023000">
    <property type="entry name" value="Shikimate_kinase_CS"/>
</dbReference>
<keyword evidence="5 11" id="KW-0808">Transferase</keyword>
<evidence type="ECO:0000256" key="7">
    <source>
        <dbReference type="ARBA" id="ARBA00022777"/>
    </source>
</evidence>
<evidence type="ECO:0000256" key="5">
    <source>
        <dbReference type="ARBA" id="ARBA00022679"/>
    </source>
</evidence>
<comment type="caution">
    <text evidence="12">The sequence shown here is derived from an EMBL/GenBank/DDBJ whole genome shotgun (WGS) entry which is preliminary data.</text>
</comment>
<evidence type="ECO:0000256" key="11">
    <source>
        <dbReference type="HAMAP-Rule" id="MF_00109"/>
    </source>
</evidence>
<keyword evidence="11" id="KW-0479">Metal-binding</keyword>
<feature type="binding site" evidence="11">
    <location>
        <position position="81"/>
    </location>
    <ligand>
        <name>substrate</name>
    </ligand>
</feature>
<comment type="catalytic activity">
    <reaction evidence="10 11">
        <text>shikimate + ATP = 3-phosphoshikimate + ADP + H(+)</text>
        <dbReference type="Rhea" id="RHEA:13121"/>
        <dbReference type="ChEBI" id="CHEBI:15378"/>
        <dbReference type="ChEBI" id="CHEBI:30616"/>
        <dbReference type="ChEBI" id="CHEBI:36208"/>
        <dbReference type="ChEBI" id="CHEBI:145989"/>
        <dbReference type="ChEBI" id="CHEBI:456216"/>
        <dbReference type="EC" id="2.7.1.71"/>
    </reaction>
</comment>
<comment type="similarity">
    <text evidence="2 11">Belongs to the shikimate kinase family.</text>
</comment>
<dbReference type="PROSITE" id="PS01128">
    <property type="entry name" value="SHIKIMATE_KINASE"/>
    <property type="match status" value="1"/>
</dbReference>
<dbReference type="PRINTS" id="PR01100">
    <property type="entry name" value="SHIKIMTKNASE"/>
</dbReference>
<comment type="function">
    <text evidence="11">Catalyzes the specific phosphorylation of the 3-hydroxyl group of shikimic acid using ATP as a cosubstrate.</text>
</comment>
<feature type="binding site" evidence="11">
    <location>
        <position position="58"/>
    </location>
    <ligand>
        <name>substrate</name>
    </ligand>
</feature>
<feature type="binding site" evidence="11">
    <location>
        <position position="138"/>
    </location>
    <ligand>
        <name>substrate</name>
    </ligand>
</feature>
<evidence type="ECO:0000313" key="12">
    <source>
        <dbReference type="EMBL" id="MFC4621896.1"/>
    </source>
</evidence>
<protein>
    <recommendedName>
        <fullName evidence="3 11">Shikimate kinase</fullName>
        <shortName evidence="11">SK</shortName>
        <ecNumber evidence="3 11">2.7.1.71</ecNumber>
    </recommendedName>
</protein>
<comment type="pathway">
    <text evidence="1 11">Metabolic intermediate biosynthesis; chorismate biosynthesis; chorismate from D-erythrose 4-phosphate and phosphoenolpyruvate: step 5/7.</text>
</comment>
<dbReference type="InterPro" id="IPR000623">
    <property type="entry name" value="Shikimate_kinase/TSH1"/>
</dbReference>
<feature type="binding site" evidence="11">
    <location>
        <position position="16"/>
    </location>
    <ligand>
        <name>Mg(2+)</name>
        <dbReference type="ChEBI" id="CHEBI:18420"/>
    </ligand>
</feature>
<dbReference type="EC" id="2.7.1.71" evidence="3 11"/>
<comment type="caution">
    <text evidence="11">Lacks conserved residue(s) required for the propagation of feature annotation.</text>
</comment>
<keyword evidence="7 11" id="KW-0418">Kinase</keyword>
<dbReference type="GO" id="GO:0004765">
    <property type="term" value="F:shikimate kinase activity"/>
    <property type="evidence" value="ECO:0007669"/>
    <property type="project" value="UniProtKB-EC"/>
</dbReference>
<evidence type="ECO:0000256" key="6">
    <source>
        <dbReference type="ARBA" id="ARBA00022741"/>
    </source>
</evidence>
<sequence>MATHLALVGLPGSGKSTIGRQVARQGGWTFVDADHAIEEQLGCTIRDYFAQHGEAAFRDVEAQVLAGLLQAPRPTVIATGGGAVLRAENRAALRAGSTVFYLQAAPEDIARRLRGDTVRPLMQGVDALPRLQELLKVRGPLYREVAHYVLDTQRHNPNQVARKICMQMDVAGLTGLGSI</sequence>
<dbReference type="Pfam" id="PF01202">
    <property type="entry name" value="SKI"/>
    <property type="match status" value="1"/>
</dbReference>
<keyword evidence="9 11" id="KW-0057">Aromatic amino acid biosynthesis</keyword>
<organism evidence="12 13">
    <name type="scientific">Comamonas nitrativorans</name>
    <dbReference type="NCBI Taxonomy" id="108437"/>
    <lineage>
        <taxon>Bacteria</taxon>
        <taxon>Pseudomonadati</taxon>
        <taxon>Pseudomonadota</taxon>
        <taxon>Betaproteobacteria</taxon>
        <taxon>Burkholderiales</taxon>
        <taxon>Comamonadaceae</taxon>
        <taxon>Comamonas</taxon>
    </lineage>
</organism>
<dbReference type="RefSeq" id="WP_377725048.1">
    <property type="nucleotide sequence ID" value="NZ_JBHSEW010000005.1"/>
</dbReference>
<comment type="subcellular location">
    <subcellularLocation>
        <location evidence="11">Cytoplasm</location>
    </subcellularLocation>
</comment>
<dbReference type="PANTHER" id="PTHR21087:SF16">
    <property type="entry name" value="SHIKIMATE KINASE 1, CHLOROPLASTIC"/>
    <property type="match status" value="1"/>
</dbReference>
<dbReference type="EMBL" id="JBHSEW010000005">
    <property type="protein sequence ID" value="MFC4621896.1"/>
    <property type="molecule type" value="Genomic_DNA"/>
</dbReference>
<keyword evidence="8 11" id="KW-0067">ATP-binding</keyword>
<keyword evidence="6 11" id="KW-0547">Nucleotide-binding</keyword>
<dbReference type="InterPro" id="IPR027417">
    <property type="entry name" value="P-loop_NTPase"/>
</dbReference>
<comment type="cofactor">
    <cofactor evidence="11">
        <name>Mg(2+)</name>
        <dbReference type="ChEBI" id="CHEBI:18420"/>
    </cofactor>
    <text evidence="11">Binds 1 Mg(2+) ion per subunit.</text>
</comment>
<keyword evidence="13" id="KW-1185">Reference proteome</keyword>
<evidence type="ECO:0000256" key="3">
    <source>
        <dbReference type="ARBA" id="ARBA00012154"/>
    </source>
</evidence>
<feature type="binding site" evidence="11">
    <location>
        <position position="119"/>
    </location>
    <ligand>
        <name>ATP</name>
        <dbReference type="ChEBI" id="CHEBI:30616"/>
    </ligand>
</feature>
<evidence type="ECO:0000256" key="1">
    <source>
        <dbReference type="ARBA" id="ARBA00004842"/>
    </source>
</evidence>
<dbReference type="CDD" id="cd00464">
    <property type="entry name" value="SK"/>
    <property type="match status" value="1"/>
</dbReference>
<dbReference type="InterPro" id="IPR031322">
    <property type="entry name" value="Shikimate/glucono_kinase"/>
</dbReference>
<keyword evidence="11" id="KW-0460">Magnesium</keyword>
<dbReference type="Proteomes" id="UP001595967">
    <property type="component" value="Unassembled WGS sequence"/>
</dbReference>
<name>A0ABV9GUN1_9BURK</name>
<evidence type="ECO:0000256" key="10">
    <source>
        <dbReference type="ARBA" id="ARBA00048567"/>
    </source>
</evidence>
<accession>A0ABV9GUN1</accession>
<dbReference type="PANTHER" id="PTHR21087">
    <property type="entry name" value="SHIKIMATE KINASE"/>
    <property type="match status" value="1"/>
</dbReference>